<gene>
    <name evidence="2" type="ORF">BJ508DRAFT_306665</name>
</gene>
<dbReference type="AlphaFoldDB" id="A0A3N4I9Q8"/>
<feature type="domain" description="SET" evidence="1">
    <location>
        <begin position="36"/>
        <end position="269"/>
    </location>
</feature>
<dbReference type="EMBL" id="ML119680">
    <property type="protein sequence ID" value="RPA81408.1"/>
    <property type="molecule type" value="Genomic_DNA"/>
</dbReference>
<dbReference type="InterPro" id="IPR044429">
    <property type="entry name" value="SETD4_SET"/>
</dbReference>
<dbReference type="GO" id="GO:0016279">
    <property type="term" value="F:protein-lysine N-methyltransferase activity"/>
    <property type="evidence" value="ECO:0007669"/>
    <property type="project" value="InterPro"/>
</dbReference>
<dbReference type="InterPro" id="IPR001214">
    <property type="entry name" value="SET_dom"/>
</dbReference>
<dbReference type="Pfam" id="PF00856">
    <property type="entry name" value="SET"/>
    <property type="match status" value="1"/>
</dbReference>
<dbReference type="InterPro" id="IPR050600">
    <property type="entry name" value="SETD3_SETD6_MTase"/>
</dbReference>
<dbReference type="SUPFAM" id="SSF82199">
    <property type="entry name" value="SET domain"/>
    <property type="match status" value="1"/>
</dbReference>
<dbReference type="CDD" id="cd19177">
    <property type="entry name" value="SET_SETD4"/>
    <property type="match status" value="1"/>
</dbReference>
<dbReference type="Gene3D" id="3.90.1410.10">
    <property type="entry name" value="set domain protein methyltransferase, domain 1"/>
    <property type="match status" value="1"/>
</dbReference>
<accession>A0A3N4I9Q8</accession>
<dbReference type="OrthoDB" id="341421at2759"/>
<organism evidence="2 3">
    <name type="scientific">Ascobolus immersus RN42</name>
    <dbReference type="NCBI Taxonomy" id="1160509"/>
    <lineage>
        <taxon>Eukaryota</taxon>
        <taxon>Fungi</taxon>
        <taxon>Dikarya</taxon>
        <taxon>Ascomycota</taxon>
        <taxon>Pezizomycotina</taxon>
        <taxon>Pezizomycetes</taxon>
        <taxon>Pezizales</taxon>
        <taxon>Ascobolaceae</taxon>
        <taxon>Ascobolus</taxon>
    </lineage>
</organism>
<keyword evidence="3" id="KW-1185">Reference proteome</keyword>
<evidence type="ECO:0000313" key="3">
    <source>
        <dbReference type="Proteomes" id="UP000275078"/>
    </source>
</evidence>
<name>A0A3N4I9Q8_ASCIM</name>
<proteinExistence type="predicted"/>
<dbReference type="PANTHER" id="PTHR13271:SF137">
    <property type="entry name" value="SET DOMAIN-CONTAINING PROTEIN"/>
    <property type="match status" value="1"/>
</dbReference>
<evidence type="ECO:0000313" key="2">
    <source>
        <dbReference type="EMBL" id="RPA81408.1"/>
    </source>
</evidence>
<sequence length="687" mass="79435">MAPHKESPPPNPPHTMLSMTDAGERHAEFRQWCVDSGIVINKLFVTEFRDAGIGITALTDIKPNTTLALTPQPTLINRATLPPHLRPPHLNPDPPLSTHALLTLFLMYEHTNPASKWKPWVYTWPTTQYFHSVMPLLWPEESRRWLDNGTKALLLNQEARLKRDWQRVHELGLLTSNPDLSSGEEETKIDWDRFVYYWLVVNTRSLFYKSNTAYDKGLPKEDCLTLCPFIDYFNHCNNPGTSVTLTAKGYVVKTERAFKKGEQIFVSYGAHGNDFLLVEYGFQIPGNEQSCLNWDKEMDALLAPAHKRVLKELGFWGGYTSRPGQPICFRTQVALRLSAISTKDVNAFPESVEMRRWRGFVESGSGGGRDEERVKGIVKGWCEGLERRAVDVRGRLEGWGEEWAERVRESRRMVASRNRSEHALAHTRDTGDRYEFTTEFAKDMRTSTHPQSPRGLPERFFRDPVSHLPAAPQEQLWSYYSKVHDLVSEDPSELPVGFALPAVLVSEKLDYITRERYRMLYVIYRPSDDYDADYRKMLFAPAQQYVLRQRRTNPTDVRLTNRVGALVTRQLERMYDLFRRRYFAELLRDGQVQLACAVLRATTAQIDALAPSEWTTKDEYWVYFMTGQLFKQFLCSEKFRSERLENLLLKYLAEEGVNMDVVRGVTELTKRKWISRDGIPKDNNSAD</sequence>
<dbReference type="Proteomes" id="UP000275078">
    <property type="component" value="Unassembled WGS sequence"/>
</dbReference>
<dbReference type="PROSITE" id="PS50280">
    <property type="entry name" value="SET"/>
    <property type="match status" value="1"/>
</dbReference>
<reference evidence="2 3" key="1">
    <citation type="journal article" date="2018" name="Nat. Ecol. Evol.">
        <title>Pezizomycetes genomes reveal the molecular basis of ectomycorrhizal truffle lifestyle.</title>
        <authorList>
            <person name="Murat C."/>
            <person name="Payen T."/>
            <person name="Noel B."/>
            <person name="Kuo A."/>
            <person name="Morin E."/>
            <person name="Chen J."/>
            <person name="Kohler A."/>
            <person name="Krizsan K."/>
            <person name="Balestrini R."/>
            <person name="Da Silva C."/>
            <person name="Montanini B."/>
            <person name="Hainaut M."/>
            <person name="Levati E."/>
            <person name="Barry K.W."/>
            <person name="Belfiori B."/>
            <person name="Cichocki N."/>
            <person name="Clum A."/>
            <person name="Dockter R.B."/>
            <person name="Fauchery L."/>
            <person name="Guy J."/>
            <person name="Iotti M."/>
            <person name="Le Tacon F."/>
            <person name="Lindquist E.A."/>
            <person name="Lipzen A."/>
            <person name="Malagnac F."/>
            <person name="Mello A."/>
            <person name="Molinier V."/>
            <person name="Miyauchi S."/>
            <person name="Poulain J."/>
            <person name="Riccioni C."/>
            <person name="Rubini A."/>
            <person name="Sitrit Y."/>
            <person name="Splivallo R."/>
            <person name="Traeger S."/>
            <person name="Wang M."/>
            <person name="Zifcakova L."/>
            <person name="Wipf D."/>
            <person name="Zambonelli A."/>
            <person name="Paolocci F."/>
            <person name="Nowrousian M."/>
            <person name="Ottonello S."/>
            <person name="Baldrian P."/>
            <person name="Spatafora J.W."/>
            <person name="Henrissat B."/>
            <person name="Nagy L.G."/>
            <person name="Aury J.M."/>
            <person name="Wincker P."/>
            <person name="Grigoriev I.V."/>
            <person name="Bonfante P."/>
            <person name="Martin F.M."/>
        </authorList>
    </citation>
    <scope>NUCLEOTIDE SEQUENCE [LARGE SCALE GENOMIC DNA]</scope>
    <source>
        <strain evidence="2 3">RN42</strain>
    </source>
</reference>
<evidence type="ECO:0000259" key="1">
    <source>
        <dbReference type="PROSITE" id="PS50280"/>
    </source>
</evidence>
<dbReference type="PANTHER" id="PTHR13271">
    <property type="entry name" value="UNCHARACTERIZED PUTATIVE METHYLTRANSFERASE"/>
    <property type="match status" value="1"/>
</dbReference>
<protein>
    <submittedName>
        <fullName evidence="2">SET domain-containing protein</fullName>
    </submittedName>
</protein>
<dbReference type="STRING" id="1160509.A0A3N4I9Q8"/>
<dbReference type="InterPro" id="IPR046341">
    <property type="entry name" value="SET_dom_sf"/>
</dbReference>